<dbReference type="Proteomes" id="UP000827092">
    <property type="component" value="Unassembled WGS sequence"/>
</dbReference>
<dbReference type="PROSITE" id="PS00028">
    <property type="entry name" value="ZINC_FINGER_C2H2_1"/>
    <property type="match status" value="3"/>
</dbReference>
<gene>
    <name evidence="10" type="ORF">JTE90_022497</name>
</gene>
<dbReference type="Pfam" id="PF00096">
    <property type="entry name" value="zf-C2H2"/>
    <property type="match status" value="2"/>
</dbReference>
<name>A0AAV6V0R6_9ARAC</name>
<dbReference type="InterPro" id="IPR013087">
    <property type="entry name" value="Znf_C2H2_type"/>
</dbReference>
<proteinExistence type="predicted"/>
<evidence type="ECO:0000259" key="9">
    <source>
        <dbReference type="PROSITE" id="PS50157"/>
    </source>
</evidence>
<dbReference type="GO" id="GO:0005634">
    <property type="term" value="C:nucleus"/>
    <property type="evidence" value="ECO:0007669"/>
    <property type="project" value="UniProtKB-SubCell"/>
</dbReference>
<dbReference type="FunFam" id="3.30.160.60:FF:002529">
    <property type="entry name" value="B-cell CLL/lymphoma 6 member B protein"/>
    <property type="match status" value="1"/>
</dbReference>
<keyword evidence="3" id="KW-0677">Repeat</keyword>
<dbReference type="PANTHER" id="PTHR16515:SF49">
    <property type="entry name" value="GASTRULA ZINC FINGER PROTEIN XLCGF49.1-LIKE-RELATED"/>
    <property type="match status" value="1"/>
</dbReference>
<keyword evidence="6" id="KW-0539">Nucleus</keyword>
<organism evidence="10 11">
    <name type="scientific">Oedothorax gibbosus</name>
    <dbReference type="NCBI Taxonomy" id="931172"/>
    <lineage>
        <taxon>Eukaryota</taxon>
        <taxon>Metazoa</taxon>
        <taxon>Ecdysozoa</taxon>
        <taxon>Arthropoda</taxon>
        <taxon>Chelicerata</taxon>
        <taxon>Arachnida</taxon>
        <taxon>Araneae</taxon>
        <taxon>Araneomorphae</taxon>
        <taxon>Entelegynae</taxon>
        <taxon>Araneoidea</taxon>
        <taxon>Linyphiidae</taxon>
        <taxon>Erigoninae</taxon>
        <taxon>Oedothorax</taxon>
    </lineage>
</organism>
<evidence type="ECO:0000256" key="3">
    <source>
        <dbReference type="ARBA" id="ARBA00022737"/>
    </source>
</evidence>
<dbReference type="PANTHER" id="PTHR16515">
    <property type="entry name" value="PR DOMAIN ZINC FINGER PROTEIN"/>
    <property type="match status" value="1"/>
</dbReference>
<feature type="domain" description="C2H2-type" evidence="9">
    <location>
        <begin position="531"/>
        <end position="559"/>
    </location>
</feature>
<evidence type="ECO:0000256" key="8">
    <source>
        <dbReference type="SAM" id="MobiDB-lite"/>
    </source>
</evidence>
<keyword evidence="11" id="KW-1185">Reference proteome</keyword>
<dbReference type="InterPro" id="IPR050331">
    <property type="entry name" value="Zinc_finger"/>
</dbReference>
<evidence type="ECO:0000256" key="2">
    <source>
        <dbReference type="ARBA" id="ARBA00022723"/>
    </source>
</evidence>
<dbReference type="PROSITE" id="PS50157">
    <property type="entry name" value="ZINC_FINGER_C2H2_2"/>
    <property type="match status" value="4"/>
</dbReference>
<evidence type="ECO:0000313" key="11">
    <source>
        <dbReference type="Proteomes" id="UP000827092"/>
    </source>
</evidence>
<evidence type="ECO:0000256" key="1">
    <source>
        <dbReference type="ARBA" id="ARBA00004123"/>
    </source>
</evidence>
<comment type="subcellular location">
    <subcellularLocation>
        <location evidence="1">Nucleus</location>
    </subcellularLocation>
</comment>
<comment type="caution">
    <text evidence="10">The sequence shown here is derived from an EMBL/GenBank/DDBJ whole genome shotgun (WGS) entry which is preliminary data.</text>
</comment>
<dbReference type="AlphaFoldDB" id="A0AAV6V0R6"/>
<dbReference type="InterPro" id="IPR036236">
    <property type="entry name" value="Znf_C2H2_sf"/>
</dbReference>
<protein>
    <recommendedName>
        <fullName evidence="9">C2H2-type domain-containing protein</fullName>
    </recommendedName>
</protein>
<dbReference type="GO" id="GO:0010468">
    <property type="term" value="P:regulation of gene expression"/>
    <property type="evidence" value="ECO:0007669"/>
    <property type="project" value="TreeGrafter"/>
</dbReference>
<dbReference type="SMART" id="SM00355">
    <property type="entry name" value="ZnF_C2H2"/>
    <property type="match status" value="4"/>
</dbReference>
<feature type="region of interest" description="Disordered" evidence="8">
    <location>
        <begin position="43"/>
        <end position="62"/>
    </location>
</feature>
<dbReference type="FunFam" id="3.30.160.60:FF:002326">
    <property type="entry name" value="B-cell CLL/lymphoma 6 member B protein"/>
    <property type="match status" value="1"/>
</dbReference>
<accession>A0AAV6V0R6</accession>
<evidence type="ECO:0000256" key="6">
    <source>
        <dbReference type="ARBA" id="ARBA00023242"/>
    </source>
</evidence>
<evidence type="ECO:0000256" key="5">
    <source>
        <dbReference type="ARBA" id="ARBA00022833"/>
    </source>
</evidence>
<dbReference type="Gene3D" id="3.30.160.60">
    <property type="entry name" value="Classic Zinc Finger"/>
    <property type="match status" value="4"/>
</dbReference>
<dbReference type="GO" id="GO:0008270">
    <property type="term" value="F:zinc ion binding"/>
    <property type="evidence" value="ECO:0007669"/>
    <property type="project" value="UniProtKB-KW"/>
</dbReference>
<feature type="domain" description="C2H2-type" evidence="9">
    <location>
        <begin position="588"/>
        <end position="615"/>
    </location>
</feature>
<evidence type="ECO:0000313" key="10">
    <source>
        <dbReference type="EMBL" id="KAG8189683.1"/>
    </source>
</evidence>
<feature type="compositionally biased region" description="Basic residues" evidence="8">
    <location>
        <begin position="166"/>
        <end position="182"/>
    </location>
</feature>
<evidence type="ECO:0000256" key="4">
    <source>
        <dbReference type="ARBA" id="ARBA00022771"/>
    </source>
</evidence>
<keyword evidence="2" id="KW-0479">Metal-binding</keyword>
<keyword evidence="5" id="KW-0862">Zinc</keyword>
<dbReference type="SUPFAM" id="SSF57667">
    <property type="entry name" value="beta-beta-alpha zinc fingers"/>
    <property type="match status" value="2"/>
</dbReference>
<feature type="region of interest" description="Disordered" evidence="8">
    <location>
        <begin position="158"/>
        <end position="186"/>
    </location>
</feature>
<dbReference type="EMBL" id="JAFNEN010000207">
    <property type="protein sequence ID" value="KAG8189683.1"/>
    <property type="molecule type" value="Genomic_DNA"/>
</dbReference>
<evidence type="ECO:0000256" key="7">
    <source>
        <dbReference type="PROSITE-ProRule" id="PRU00042"/>
    </source>
</evidence>
<feature type="domain" description="C2H2-type" evidence="9">
    <location>
        <begin position="616"/>
        <end position="639"/>
    </location>
</feature>
<sequence length="691" mass="80025">MDVTNTNVNLNVTQTMDTFGLQMLSEVASAMLKTETSFSEKTISKKIKSPKAHGNTSYRKNSHSDKLTLDQIKALSDKMLIEMFSEFICDEMKRNYSFTCFLIPDKCNQTFKSFGSEERARCKMKTHLQSHLNDLISEYSDNIDEPFTAEPLHVRQKRLQEMSGKNQRKRKKGKPPNTRKRKDSSEEKFIAFQNSYGSYDETFVNVESFSPMKNIRNVGSNDETFVNVESYPPIKNIKIDSASNMQFPIYREHFKETEQQCNINSDENQSLNFISSYDTLKVNYHSSRKSKKRNKVSSCTQASYAVKWDTDFDEVTLSNSSQLSSKEIIPYSHPFVHVLHDHSYTSPLGNTYYDLSSEEYKNYYTHPPLKYEDSQIFTKLTKPLIIPTPPFPYIYSPELPHIAEIKEVEIKSYSGCSSTVHLESGQETAVALTIKNEFEKDVKNFDYNEYLPSDEDEVLTEDDENTQSDSYWEDIASDIETFSESDGSAFIVDEDVFETNCPANLQSVEKKLAVKFIRALRTKKRDERGPLVCQICKNKSFTAHATLMYHYRSHAGIKPFSCTVCNATFTRQHSLNYHMLIHANKSRFECDDCGRMFRHPSHYREHLRRHTGETPYECIDCNLRFKTRNTYKRHLKTRHGKVLSAQGIGELPVEEFYAVETSPKPEARNSNENQESETRWSQILFSTDFYA</sequence>
<reference evidence="10 11" key="1">
    <citation type="journal article" date="2022" name="Nat. Ecol. Evol.">
        <title>A masculinizing supergene underlies an exaggerated male reproductive morph in a spider.</title>
        <authorList>
            <person name="Hendrickx F."/>
            <person name="De Corte Z."/>
            <person name="Sonet G."/>
            <person name="Van Belleghem S.M."/>
            <person name="Kostlbacher S."/>
            <person name="Vangestel C."/>
        </authorList>
    </citation>
    <scope>NUCLEOTIDE SEQUENCE [LARGE SCALE GENOMIC DNA]</scope>
    <source>
        <strain evidence="10">W744_W776</strain>
    </source>
</reference>
<feature type="domain" description="C2H2-type" evidence="9">
    <location>
        <begin position="560"/>
        <end position="587"/>
    </location>
</feature>
<keyword evidence="4 7" id="KW-0863">Zinc-finger</keyword>